<reference evidence="16" key="1">
    <citation type="submission" date="2014-09" db="EMBL/GenBank/DDBJ databases">
        <title>Genome sequence of the luminous mushroom Mycena chlorophos for searching fungal bioluminescence genes.</title>
        <authorList>
            <person name="Tanaka Y."/>
            <person name="Kasuga D."/>
            <person name="Oba Y."/>
            <person name="Hase S."/>
            <person name="Sato K."/>
            <person name="Oba Y."/>
            <person name="Sakakibara Y."/>
        </authorList>
    </citation>
    <scope>NUCLEOTIDE SEQUENCE</scope>
</reference>
<comment type="catalytic activity">
    <reaction evidence="1">
        <text>Release of an N-terminal tripeptide from a polypeptide.</text>
        <dbReference type="EC" id="3.4.14.10"/>
    </reaction>
</comment>
<comment type="caution">
    <text evidence="12">Lacks conserved residue(s) required for the propagation of feature annotation.</text>
</comment>
<keyword evidence="8 12" id="KW-0378">Hydrolase</keyword>
<evidence type="ECO:0000256" key="1">
    <source>
        <dbReference type="ARBA" id="ARBA00001910"/>
    </source>
</evidence>
<evidence type="ECO:0000256" key="13">
    <source>
        <dbReference type="SAM" id="MobiDB-lite"/>
    </source>
</evidence>
<dbReference type="SMART" id="SM00944">
    <property type="entry name" value="Pro-kuma_activ"/>
    <property type="match status" value="1"/>
</dbReference>
<name>A0ABQ0LK30_MYCCL</name>
<proteinExistence type="predicted"/>
<feature type="region of interest" description="Disordered" evidence="13">
    <location>
        <begin position="620"/>
        <end position="676"/>
    </location>
</feature>
<accession>A0ABQ0LK30</accession>
<comment type="function">
    <text evidence="3">Secreted tripeptidyl-peptidase which degrades proteins at acidic pHs and is involved in virulence.</text>
</comment>
<dbReference type="SUPFAM" id="SSF54897">
    <property type="entry name" value="Protease propeptides/inhibitors"/>
    <property type="match status" value="1"/>
</dbReference>
<evidence type="ECO:0000256" key="9">
    <source>
        <dbReference type="ARBA" id="ARBA00022825"/>
    </source>
</evidence>
<evidence type="ECO:0000256" key="3">
    <source>
        <dbReference type="ARBA" id="ARBA00002451"/>
    </source>
</evidence>
<evidence type="ECO:0000256" key="10">
    <source>
        <dbReference type="ARBA" id="ARBA00022837"/>
    </source>
</evidence>
<feature type="active site" description="Charge relay system" evidence="12">
    <location>
        <position position="281"/>
    </location>
</feature>
<evidence type="ECO:0000256" key="5">
    <source>
        <dbReference type="ARBA" id="ARBA00012462"/>
    </source>
</evidence>
<dbReference type="PROSITE" id="PS51695">
    <property type="entry name" value="SEDOLISIN"/>
    <property type="match status" value="1"/>
</dbReference>
<dbReference type="SUPFAM" id="SSF52743">
    <property type="entry name" value="Subtilisin-like"/>
    <property type="match status" value="1"/>
</dbReference>
<keyword evidence="6 12" id="KW-0645">Protease</keyword>
<evidence type="ECO:0000256" key="4">
    <source>
        <dbReference type="ARBA" id="ARBA00004239"/>
    </source>
</evidence>
<dbReference type="InterPro" id="IPR000209">
    <property type="entry name" value="Peptidase_S8/S53_dom"/>
</dbReference>
<feature type="signal peptide" evidence="14">
    <location>
        <begin position="1"/>
        <end position="17"/>
    </location>
</feature>
<sequence>MHPLHFLAAVLPAVVHGAWVVKDSRSDAPSGWKHLPDEEVSSTHGIRFRFGLAQPGFPALEALLAQTSDPFHPSYGQHLSKQEVLDLSTPPNDTLAAVESWLAANDARSVKWSTAKDSVSAVLDVARAEEMLATRFGVYEHQNSGTRALRTLAYSLPDHIADHIKFVHPTTAFMDPTSRRRRSLVRRDTGPVPFNQSDFASCVNITDPPCVRQIFNIGNYTPQAVHKGGNRIGVAGYLDIWARPDSFKQYINDYIPESIGSNYTLDIVNITGPFDAIVSDEGNIDTQLAIQVAYPIPMTFFTDQSIPPYIPDENQDGEQPGQNEPYLEFIDTVMAMDDPPTVITTSYGDDEQTVPRDYADAVCQGFAKLGARGISVLFSTGDSGLGSFDIEDCIANTGDNATTFLPDFPATCPYVTTVGMVDGVSVATMSASIGSGAGFSNYYSRPAYQNAVVSAYLSGPANAHETAQQKSMYNASGRAYPDLVSIAGAPFFDYYYSVWDIGGGTSVSVPTASSIIALLNDWRIKHGKPTMGFLNPFLYGVGSAGMVDMTAGWVEGCEQPGFNATTGWDPATGLGLFDFGKLQKLALVMELQRLAAQGSLRAARLQQYFWDWESSLTNRDLKPPAPRSSGPRRSFLGTLPSPPSWALSSPDSEPSLPAADTTPAKPNRRPQLEIGTTPHTLLQRAIIIENIAHTSRFKPLLDKIAQGPLEYAKMERTQSTHPAAPPQRSLTLSFLSASSAASFVRIHLRRKYTLHKFAGSEQARWSWLPPSALSPAISQAVATQNARRSIRIRWPADSSKSDRVWQTRVGPLDPQLEAFGNIIARWEYDEWHLIVTYDNILSGIEARNELPGLLNGEADVQYFPDWTEVPRPYRLAFSEHWASARENGATREQEVLADGDHVKIRGRTGLEGPLVWRGR</sequence>
<evidence type="ECO:0000256" key="2">
    <source>
        <dbReference type="ARBA" id="ARBA00001913"/>
    </source>
</evidence>
<keyword evidence="10" id="KW-0106">Calcium</keyword>
<evidence type="ECO:0000313" key="16">
    <source>
        <dbReference type="EMBL" id="GAT51484.1"/>
    </source>
</evidence>
<evidence type="ECO:0000256" key="6">
    <source>
        <dbReference type="ARBA" id="ARBA00022670"/>
    </source>
</evidence>
<dbReference type="CDD" id="cd04056">
    <property type="entry name" value="Peptidases_S53"/>
    <property type="match status" value="1"/>
</dbReference>
<dbReference type="EC" id="3.4.14.10" evidence="5"/>
<dbReference type="EMBL" id="DF847217">
    <property type="protein sequence ID" value="GAT51484.1"/>
    <property type="molecule type" value="Genomic_DNA"/>
</dbReference>
<feature type="domain" description="Peptidase S53" evidence="15">
    <location>
        <begin position="205"/>
        <end position="589"/>
    </location>
</feature>
<dbReference type="Pfam" id="PF00082">
    <property type="entry name" value="Peptidase_S8"/>
    <property type="match status" value="1"/>
</dbReference>
<dbReference type="InterPro" id="IPR050819">
    <property type="entry name" value="Tripeptidyl-peptidase_I"/>
</dbReference>
<dbReference type="InterPro" id="IPR015366">
    <property type="entry name" value="S53_propep"/>
</dbReference>
<evidence type="ECO:0000256" key="8">
    <source>
        <dbReference type="ARBA" id="ARBA00022801"/>
    </source>
</evidence>
<dbReference type="PANTHER" id="PTHR14218">
    <property type="entry name" value="PROTEASE S8 TRIPEPTIDYL PEPTIDASE I CLN2"/>
    <property type="match status" value="1"/>
</dbReference>
<evidence type="ECO:0000256" key="12">
    <source>
        <dbReference type="PROSITE-ProRule" id="PRU01032"/>
    </source>
</evidence>
<dbReference type="Proteomes" id="UP000815677">
    <property type="component" value="Unassembled WGS sequence"/>
</dbReference>
<dbReference type="InterPro" id="IPR030400">
    <property type="entry name" value="Sedolisin_dom"/>
</dbReference>
<gene>
    <name evidence="16" type="ORF">MCHLO_08625</name>
</gene>
<feature type="active site" description="Charge relay system" evidence="12">
    <location>
        <position position="506"/>
    </location>
</feature>
<evidence type="ECO:0000256" key="7">
    <source>
        <dbReference type="ARBA" id="ARBA00022723"/>
    </source>
</evidence>
<dbReference type="Pfam" id="PF09286">
    <property type="entry name" value="Pro-kuma_activ"/>
    <property type="match status" value="1"/>
</dbReference>
<dbReference type="Gene3D" id="3.40.50.200">
    <property type="entry name" value="Peptidase S8/S53 domain"/>
    <property type="match status" value="1"/>
</dbReference>
<dbReference type="PANTHER" id="PTHR14218:SF15">
    <property type="entry name" value="TRIPEPTIDYL-PEPTIDASE 1"/>
    <property type="match status" value="1"/>
</dbReference>
<protein>
    <recommendedName>
        <fullName evidence="5">tripeptidyl-peptidase II</fullName>
        <ecNumber evidence="5">3.4.14.10</ecNumber>
    </recommendedName>
</protein>
<comment type="subcellular location">
    <subcellularLocation>
        <location evidence="4">Secreted</location>
        <location evidence="4">Extracellular space</location>
    </subcellularLocation>
</comment>
<evidence type="ECO:0000256" key="11">
    <source>
        <dbReference type="ARBA" id="ARBA00023145"/>
    </source>
</evidence>
<dbReference type="CDD" id="cd11377">
    <property type="entry name" value="Pro-peptidase_S53"/>
    <property type="match status" value="1"/>
</dbReference>
<dbReference type="InterPro" id="IPR036852">
    <property type="entry name" value="Peptidase_S8/S53_dom_sf"/>
</dbReference>
<keyword evidence="14" id="KW-0732">Signal</keyword>
<evidence type="ECO:0000259" key="15">
    <source>
        <dbReference type="PROSITE" id="PS51695"/>
    </source>
</evidence>
<keyword evidence="11" id="KW-0865">Zymogen</keyword>
<organism evidence="16 17">
    <name type="scientific">Mycena chlorophos</name>
    <name type="common">Agaric fungus</name>
    <name type="synonym">Agaricus chlorophos</name>
    <dbReference type="NCBI Taxonomy" id="658473"/>
    <lineage>
        <taxon>Eukaryota</taxon>
        <taxon>Fungi</taxon>
        <taxon>Dikarya</taxon>
        <taxon>Basidiomycota</taxon>
        <taxon>Agaricomycotina</taxon>
        <taxon>Agaricomycetes</taxon>
        <taxon>Agaricomycetidae</taxon>
        <taxon>Agaricales</taxon>
        <taxon>Marasmiineae</taxon>
        <taxon>Mycenaceae</taxon>
        <taxon>Mycena</taxon>
    </lineage>
</organism>
<keyword evidence="7" id="KW-0479">Metal-binding</keyword>
<keyword evidence="9 12" id="KW-0720">Serine protease</keyword>
<feature type="active site" description="Charge relay system" evidence="12">
    <location>
        <position position="285"/>
    </location>
</feature>
<feature type="chain" id="PRO_5045432964" description="tripeptidyl-peptidase II" evidence="14">
    <location>
        <begin position="18"/>
        <end position="919"/>
    </location>
</feature>
<comment type="cofactor">
    <cofactor evidence="2">
        <name>Ca(2+)</name>
        <dbReference type="ChEBI" id="CHEBI:29108"/>
    </cofactor>
</comment>
<evidence type="ECO:0000313" key="17">
    <source>
        <dbReference type="Proteomes" id="UP000815677"/>
    </source>
</evidence>
<keyword evidence="17" id="KW-1185">Reference proteome</keyword>
<evidence type="ECO:0000256" key="14">
    <source>
        <dbReference type="SAM" id="SignalP"/>
    </source>
</evidence>